<comment type="caution">
    <text evidence="4">The sequence shown here is derived from an EMBL/GenBank/DDBJ whole genome shotgun (WGS) entry which is preliminary data.</text>
</comment>
<protein>
    <recommendedName>
        <fullName evidence="6">Porin</fullName>
    </recommendedName>
</protein>
<evidence type="ECO:0000256" key="1">
    <source>
        <dbReference type="ARBA" id="ARBA00009075"/>
    </source>
</evidence>
<dbReference type="InterPro" id="IPR023614">
    <property type="entry name" value="Porin_dom_sf"/>
</dbReference>
<reference evidence="4 5" key="1">
    <citation type="submission" date="2015-03" db="EMBL/GenBank/DDBJ databases">
        <title>Pseudomonas fluorescens 1855-344 Genome sequencing and assembly.</title>
        <authorList>
            <person name="Eng W.W.H."/>
            <person name="Gan H.M."/>
            <person name="Savka M.A."/>
        </authorList>
    </citation>
    <scope>NUCLEOTIDE SEQUENCE [LARGE SCALE GENOMIC DNA]</scope>
    <source>
        <strain evidence="4 5">1855-344</strain>
    </source>
</reference>
<dbReference type="GO" id="GO:0015288">
    <property type="term" value="F:porin activity"/>
    <property type="evidence" value="ECO:0007669"/>
    <property type="project" value="TreeGrafter"/>
</dbReference>
<dbReference type="Gene3D" id="2.40.160.10">
    <property type="entry name" value="Porin"/>
    <property type="match status" value="1"/>
</dbReference>
<sequence>MKNKNKFPVRWHVCVGTFILPVAMPHAEQQSDSAGFVEGSHLKLLSRNYYWHQTGDAGKQKDWTQGEMVDFTSGFTQGVVGFGLDAFAYGAAKLDGGSGQVGSMTLPFRDDGDPADSYSKAGGSVKLRLSSTMLRYGDLQPQVPVFATGNYYQLNQTATGWMLDSAELSGLTLGVGHFTSGTGYISTNRDGDLGLAYAGKSTSQIDYAGGAYSFNDQLSVILYAAQFKELMNQYYSNVNYILPLSDTQAFTFDFNIYRSVDSGQAEAGDINLTAASLSAIFSTGPHKFLLAVQRNDGDQPQDYAAIGSTRPGVAAGVYSGGIYLANATEISDFNAPNERSVQVRYDLDLSTFGVLGAKFTLKHLRGYDIDGTNLSEDSAYFGLYGKSEKEHETNIIAEYVVQSGPAKDLSAKVFQSWHSGASSTGGTITQTRFSLSYPLEIF</sequence>
<dbReference type="InterPro" id="IPR005318">
    <property type="entry name" value="OM_porin_bac"/>
</dbReference>
<dbReference type="PANTHER" id="PTHR34596:SF2">
    <property type="entry name" value="CHITOPORIN"/>
    <property type="match status" value="1"/>
</dbReference>
<evidence type="ECO:0008006" key="6">
    <source>
        <dbReference type="Google" id="ProtNLM"/>
    </source>
</evidence>
<dbReference type="PATRIC" id="fig|132476.4.peg.109"/>
<accession>A0A0F4XVH2</accession>
<gene>
    <name evidence="4" type="ORF">VP02_00495</name>
</gene>
<evidence type="ECO:0000313" key="5">
    <source>
        <dbReference type="Proteomes" id="UP000033662"/>
    </source>
</evidence>
<dbReference type="OrthoDB" id="6759120at2"/>
<dbReference type="EMBL" id="JZXC01000001">
    <property type="protein sequence ID" value="KKA09877.1"/>
    <property type="molecule type" value="Genomic_DNA"/>
</dbReference>
<evidence type="ECO:0000256" key="2">
    <source>
        <dbReference type="ARBA" id="ARBA00022448"/>
    </source>
</evidence>
<dbReference type="Proteomes" id="UP000033662">
    <property type="component" value="Unassembled WGS sequence"/>
</dbReference>
<evidence type="ECO:0000313" key="4">
    <source>
        <dbReference type="EMBL" id="KKA09877.1"/>
    </source>
</evidence>
<dbReference type="Pfam" id="PF03573">
    <property type="entry name" value="OprD"/>
    <property type="match status" value="1"/>
</dbReference>
<organism evidence="4 5">
    <name type="scientific">Pseudomonas kilonensis</name>
    <dbReference type="NCBI Taxonomy" id="132476"/>
    <lineage>
        <taxon>Bacteria</taxon>
        <taxon>Pseudomonadati</taxon>
        <taxon>Pseudomonadota</taxon>
        <taxon>Gammaproteobacteria</taxon>
        <taxon>Pseudomonadales</taxon>
        <taxon>Pseudomonadaceae</taxon>
        <taxon>Pseudomonas</taxon>
    </lineage>
</organism>
<dbReference type="GO" id="GO:0016020">
    <property type="term" value="C:membrane"/>
    <property type="evidence" value="ECO:0007669"/>
    <property type="project" value="InterPro"/>
</dbReference>
<keyword evidence="2" id="KW-0813">Transport</keyword>
<dbReference type="AlphaFoldDB" id="A0A0F4XVH2"/>
<name>A0A0F4XVH2_9PSED</name>
<keyword evidence="3" id="KW-0732">Signal</keyword>
<comment type="similarity">
    <text evidence="1">Belongs to the outer membrane porin (Opr) (TC 1.B.25) family.</text>
</comment>
<dbReference type="PANTHER" id="PTHR34596">
    <property type="entry name" value="CHITOPORIN"/>
    <property type="match status" value="1"/>
</dbReference>
<evidence type="ECO:0000256" key="3">
    <source>
        <dbReference type="ARBA" id="ARBA00022729"/>
    </source>
</evidence>
<proteinExistence type="inferred from homology"/>